<sequence>MTIYKKRSVVKLQSTLQCCNQRLHISPHQSKTHCLQIISMEWHLLFISVALQVCHLIAQSCTDLEKFKDFERVVTHCKGNKVLGSSIDTYVFEANALYEHEFNSLFETTEEVIQMLFAFSRDYA</sequence>
<dbReference type="Proteomes" id="UP001331761">
    <property type="component" value="Unassembled WGS sequence"/>
</dbReference>
<keyword evidence="2" id="KW-1185">Reference proteome</keyword>
<protein>
    <submittedName>
        <fullName evidence="1">Uncharacterized protein</fullName>
    </submittedName>
</protein>
<name>A0AAN8IVP4_TRICO</name>
<evidence type="ECO:0000313" key="2">
    <source>
        <dbReference type="Proteomes" id="UP001331761"/>
    </source>
</evidence>
<accession>A0AAN8IVP4</accession>
<organism evidence="1 2">
    <name type="scientific">Trichostrongylus colubriformis</name>
    <name type="common">Black scour worm</name>
    <dbReference type="NCBI Taxonomy" id="6319"/>
    <lineage>
        <taxon>Eukaryota</taxon>
        <taxon>Metazoa</taxon>
        <taxon>Ecdysozoa</taxon>
        <taxon>Nematoda</taxon>
        <taxon>Chromadorea</taxon>
        <taxon>Rhabditida</taxon>
        <taxon>Rhabditina</taxon>
        <taxon>Rhabditomorpha</taxon>
        <taxon>Strongyloidea</taxon>
        <taxon>Trichostrongylidae</taxon>
        <taxon>Trichostrongylus</taxon>
    </lineage>
</organism>
<reference evidence="1 2" key="1">
    <citation type="submission" date="2019-10" db="EMBL/GenBank/DDBJ databases">
        <title>Assembly and Annotation for the nematode Trichostrongylus colubriformis.</title>
        <authorList>
            <person name="Martin J."/>
        </authorList>
    </citation>
    <scope>NUCLEOTIDE SEQUENCE [LARGE SCALE GENOMIC DNA]</scope>
    <source>
        <strain evidence="1">G859</strain>
        <tissue evidence="1">Whole worm</tissue>
    </source>
</reference>
<evidence type="ECO:0000313" key="1">
    <source>
        <dbReference type="EMBL" id="KAK5985488.1"/>
    </source>
</evidence>
<dbReference type="EMBL" id="WIXE01001661">
    <property type="protein sequence ID" value="KAK5985488.1"/>
    <property type="molecule type" value="Genomic_DNA"/>
</dbReference>
<gene>
    <name evidence="1" type="ORF">GCK32_020597</name>
</gene>
<proteinExistence type="predicted"/>
<dbReference type="AlphaFoldDB" id="A0AAN8IVP4"/>
<comment type="caution">
    <text evidence="1">The sequence shown here is derived from an EMBL/GenBank/DDBJ whole genome shotgun (WGS) entry which is preliminary data.</text>
</comment>